<accession>A0A6L9LFB7</accession>
<keyword evidence="2" id="KW-1185">Reference proteome</keyword>
<reference evidence="1 2" key="1">
    <citation type="submission" date="2020-02" db="EMBL/GenBank/DDBJ databases">
        <title>Draft genome sequence of two Spirosoma agri KCTC 52727 and Spirosoma terrae KCTC 52035.</title>
        <authorList>
            <person name="Rojas J."/>
            <person name="Ambika Manirajan B."/>
            <person name="Suarez C."/>
            <person name="Ratering S."/>
            <person name="Schnell S."/>
        </authorList>
    </citation>
    <scope>NUCLEOTIDE SEQUENCE [LARGE SCALE GENOMIC DNA]</scope>
    <source>
        <strain evidence="1 2">KCTC 52035</strain>
    </source>
</reference>
<dbReference type="AlphaFoldDB" id="A0A6L9LFB7"/>
<evidence type="ECO:0008006" key="3">
    <source>
        <dbReference type="Google" id="ProtNLM"/>
    </source>
</evidence>
<evidence type="ECO:0000313" key="2">
    <source>
        <dbReference type="Proteomes" id="UP000474175"/>
    </source>
</evidence>
<organism evidence="1 2">
    <name type="scientific">Spirosoma terrae</name>
    <dbReference type="NCBI Taxonomy" id="1968276"/>
    <lineage>
        <taxon>Bacteria</taxon>
        <taxon>Pseudomonadati</taxon>
        <taxon>Bacteroidota</taxon>
        <taxon>Cytophagia</taxon>
        <taxon>Cytophagales</taxon>
        <taxon>Cytophagaceae</taxon>
        <taxon>Spirosoma</taxon>
    </lineage>
</organism>
<gene>
    <name evidence="1" type="ORF">GK108_20055</name>
</gene>
<dbReference type="RefSeq" id="WP_163952390.1">
    <property type="nucleotide sequence ID" value="NZ_JAAFZH010000010.1"/>
</dbReference>
<dbReference type="EMBL" id="JAAFZH010000010">
    <property type="protein sequence ID" value="NDU97188.1"/>
    <property type="molecule type" value="Genomic_DNA"/>
</dbReference>
<proteinExistence type="predicted"/>
<name>A0A6L9LFB7_9BACT</name>
<comment type="caution">
    <text evidence="1">The sequence shown here is derived from an EMBL/GenBank/DDBJ whole genome shotgun (WGS) entry which is preliminary data.</text>
</comment>
<sequence length="155" mass="17426">MGIKPKSTQKDIRRYFEKKKQAIENLILRTLQYVGEQCVNQARTLNTYRDQTGNLRNSIGYMILHNGQVMHSDFQRTTTGSQPTTVDGKLVGESYAKKLVAEYMDGWVLLVVAGMNYAASVESRGLDVLTSAKQLAERIVPQMLGDLKEDIAKAR</sequence>
<protein>
    <recommendedName>
        <fullName evidence="3">HK97 gp10 family phage protein</fullName>
    </recommendedName>
</protein>
<evidence type="ECO:0000313" key="1">
    <source>
        <dbReference type="EMBL" id="NDU97188.1"/>
    </source>
</evidence>
<dbReference type="Proteomes" id="UP000474175">
    <property type="component" value="Unassembled WGS sequence"/>
</dbReference>